<keyword evidence="5 11" id="KW-0645">Protease</keyword>
<dbReference type="InterPro" id="IPR007484">
    <property type="entry name" value="Peptidase_M28"/>
</dbReference>
<dbReference type="GO" id="GO:0005576">
    <property type="term" value="C:extracellular region"/>
    <property type="evidence" value="ECO:0007669"/>
    <property type="project" value="UniProtKB-SubCell"/>
</dbReference>
<sequence length="449" mass="47734">MRTTYALLAALAVAETSIQPSRPFRDPQQWRPKHKGGWWKPDHTIPWDHPSRASSTLTPTAIPTDLPLVDSAALQAAIGIDTLSDKAHELEDAAYSTLDRNRVRPFIALYSQSSGNLTVDGEEQGAEPFSYTPSGDFSAPFVAVANLGCNASDYPAEVAGNIALIPRGTCPFGLKSSLAGAAGAEAAVIYNNAPGPTGGGTLDVVADTISGDHNNILAVGAHSDSVYAGPGINDDGSGPVGILEVAEQLSSYKINNAVRFGCTLNASEQAKIRLYLDFDMIASPDYYYAIYDGDGSAFNVTDPAGSAEAEIFFEDYFDFRGLNYTPTELDERSDYEPFLDAGIASGGLFTGAEVENTEEQVEQFGGVAGIAFDANYHYAGHNYDNLNFEAFLVNTQAIAAAVAEYSTSFGSLPAANGTERSVKTRDVRKRQHVHSHASHKGSCGFAAES</sequence>
<comment type="caution">
    <text evidence="13">The sequence shown here is derived from an EMBL/GenBank/DDBJ whole genome shotgun (WGS) entry which is preliminary data.</text>
</comment>
<feature type="domain" description="Peptidase M28" evidence="12">
    <location>
        <begin position="204"/>
        <end position="401"/>
    </location>
</feature>
<evidence type="ECO:0000256" key="4">
    <source>
        <dbReference type="ARBA" id="ARBA00022525"/>
    </source>
</evidence>
<dbReference type="InterPro" id="IPR046450">
    <property type="entry name" value="PA_dom_sf"/>
</dbReference>
<evidence type="ECO:0000256" key="6">
    <source>
        <dbReference type="ARBA" id="ARBA00022723"/>
    </source>
</evidence>
<gene>
    <name evidence="13" type="ORF">LTR78_009000</name>
</gene>
<evidence type="ECO:0000256" key="5">
    <source>
        <dbReference type="ARBA" id="ARBA00022670"/>
    </source>
</evidence>
<name>A0AAE0TPE6_9PEZI</name>
<keyword evidence="14" id="KW-1185">Reference proteome</keyword>
<dbReference type="PANTHER" id="PTHR12147">
    <property type="entry name" value="METALLOPEPTIDASE M28 FAMILY MEMBER"/>
    <property type="match status" value="1"/>
</dbReference>
<keyword evidence="7" id="KW-0732">Signal</keyword>
<comment type="subcellular location">
    <subcellularLocation>
        <location evidence="2">Secreted</location>
    </subcellularLocation>
</comment>
<evidence type="ECO:0000256" key="3">
    <source>
        <dbReference type="ARBA" id="ARBA00005634"/>
    </source>
</evidence>
<dbReference type="GO" id="GO:0006508">
    <property type="term" value="P:proteolysis"/>
    <property type="evidence" value="ECO:0007669"/>
    <property type="project" value="UniProtKB-KW"/>
</dbReference>
<evidence type="ECO:0000313" key="14">
    <source>
        <dbReference type="Proteomes" id="UP001274830"/>
    </source>
</evidence>
<comment type="similarity">
    <text evidence="3">Belongs to the peptidase M28 family. M28B subfamily.</text>
</comment>
<dbReference type="Pfam" id="PF04389">
    <property type="entry name" value="Peptidase_M28"/>
    <property type="match status" value="1"/>
</dbReference>
<evidence type="ECO:0000259" key="12">
    <source>
        <dbReference type="Pfam" id="PF04389"/>
    </source>
</evidence>
<protein>
    <recommendedName>
        <fullName evidence="11">Peptide hydrolase</fullName>
        <ecNumber evidence="11">3.4.-.-</ecNumber>
    </recommendedName>
</protein>
<evidence type="ECO:0000256" key="7">
    <source>
        <dbReference type="ARBA" id="ARBA00022729"/>
    </source>
</evidence>
<organism evidence="13 14">
    <name type="scientific">Recurvomyces mirabilis</name>
    <dbReference type="NCBI Taxonomy" id="574656"/>
    <lineage>
        <taxon>Eukaryota</taxon>
        <taxon>Fungi</taxon>
        <taxon>Dikarya</taxon>
        <taxon>Ascomycota</taxon>
        <taxon>Pezizomycotina</taxon>
        <taxon>Dothideomycetes</taxon>
        <taxon>Dothideomycetidae</taxon>
        <taxon>Mycosphaerellales</taxon>
        <taxon>Teratosphaeriaceae</taxon>
        <taxon>Recurvomyces</taxon>
    </lineage>
</organism>
<dbReference type="PANTHER" id="PTHR12147:SF26">
    <property type="entry name" value="PEPTIDASE M28 DOMAIN-CONTAINING PROTEIN"/>
    <property type="match status" value="1"/>
</dbReference>
<dbReference type="Gene3D" id="3.40.630.10">
    <property type="entry name" value="Zn peptidases"/>
    <property type="match status" value="1"/>
</dbReference>
<evidence type="ECO:0000256" key="1">
    <source>
        <dbReference type="ARBA" id="ARBA00001947"/>
    </source>
</evidence>
<dbReference type="Gene3D" id="3.50.30.30">
    <property type="match status" value="1"/>
</dbReference>
<keyword evidence="10" id="KW-0325">Glycoprotein</keyword>
<reference evidence="13" key="1">
    <citation type="submission" date="2023-07" db="EMBL/GenBank/DDBJ databases">
        <title>Black Yeasts Isolated from many extreme environments.</title>
        <authorList>
            <person name="Coleine C."/>
            <person name="Stajich J.E."/>
            <person name="Selbmann L."/>
        </authorList>
    </citation>
    <scope>NUCLEOTIDE SEQUENCE</scope>
    <source>
        <strain evidence="13">CCFEE 5485</strain>
    </source>
</reference>
<keyword evidence="6 11" id="KW-0479">Metal-binding</keyword>
<evidence type="ECO:0000256" key="9">
    <source>
        <dbReference type="ARBA" id="ARBA00022833"/>
    </source>
</evidence>
<keyword evidence="9 11" id="KW-0862">Zinc</keyword>
<keyword evidence="8 11" id="KW-0378">Hydrolase</keyword>
<evidence type="ECO:0000256" key="11">
    <source>
        <dbReference type="RuleBase" id="RU361240"/>
    </source>
</evidence>
<comment type="cofactor">
    <cofactor evidence="1">
        <name>Zn(2+)</name>
        <dbReference type="ChEBI" id="CHEBI:29105"/>
    </cofactor>
</comment>
<dbReference type="EMBL" id="JAUTXT010000047">
    <property type="protein sequence ID" value="KAK3671039.1"/>
    <property type="molecule type" value="Genomic_DNA"/>
</dbReference>
<dbReference type="GO" id="GO:0046872">
    <property type="term" value="F:metal ion binding"/>
    <property type="evidence" value="ECO:0007669"/>
    <property type="project" value="UniProtKB-KW"/>
</dbReference>
<accession>A0AAE0TPE6</accession>
<dbReference type="InterPro" id="IPR045175">
    <property type="entry name" value="M28_fam"/>
</dbReference>
<dbReference type="EC" id="3.4.-.-" evidence="11"/>
<dbReference type="Proteomes" id="UP001274830">
    <property type="component" value="Unassembled WGS sequence"/>
</dbReference>
<dbReference type="SUPFAM" id="SSF53187">
    <property type="entry name" value="Zn-dependent exopeptidases"/>
    <property type="match status" value="1"/>
</dbReference>
<evidence type="ECO:0000256" key="8">
    <source>
        <dbReference type="ARBA" id="ARBA00022801"/>
    </source>
</evidence>
<dbReference type="SUPFAM" id="SSF52025">
    <property type="entry name" value="PA domain"/>
    <property type="match status" value="1"/>
</dbReference>
<keyword evidence="4" id="KW-0964">Secreted</keyword>
<dbReference type="GO" id="GO:0008235">
    <property type="term" value="F:metalloexopeptidase activity"/>
    <property type="evidence" value="ECO:0007669"/>
    <property type="project" value="InterPro"/>
</dbReference>
<evidence type="ECO:0000256" key="2">
    <source>
        <dbReference type="ARBA" id="ARBA00004613"/>
    </source>
</evidence>
<proteinExistence type="inferred from homology"/>
<dbReference type="AlphaFoldDB" id="A0AAE0TPE6"/>
<evidence type="ECO:0000256" key="10">
    <source>
        <dbReference type="ARBA" id="ARBA00023180"/>
    </source>
</evidence>
<evidence type="ECO:0000313" key="13">
    <source>
        <dbReference type="EMBL" id="KAK3671039.1"/>
    </source>
</evidence>